<dbReference type="InterPro" id="IPR008979">
    <property type="entry name" value="Galactose-bd-like_sf"/>
</dbReference>
<dbReference type="Pfam" id="PF00331">
    <property type="entry name" value="Glyco_hydro_10"/>
    <property type="match status" value="1"/>
</dbReference>
<comment type="catalytic activity">
    <reaction evidence="1 8">
        <text>Endohydrolysis of (1-&gt;4)-beta-D-xylosidic linkages in xylans.</text>
        <dbReference type="EC" id="3.2.1.8"/>
    </reaction>
</comment>
<dbReference type="GO" id="GO:0030246">
    <property type="term" value="F:carbohydrate binding"/>
    <property type="evidence" value="ECO:0007669"/>
    <property type="project" value="InterPro"/>
</dbReference>
<keyword evidence="3" id="KW-0858">Xylan degradation</keyword>
<dbReference type="PROSITE" id="PS51272">
    <property type="entry name" value="SLH"/>
    <property type="match status" value="3"/>
</dbReference>
<evidence type="ECO:0000313" key="12">
    <source>
        <dbReference type="Proteomes" id="UP001056756"/>
    </source>
</evidence>
<proteinExistence type="inferred from homology"/>
<evidence type="ECO:0000256" key="4">
    <source>
        <dbReference type="ARBA" id="ARBA00022801"/>
    </source>
</evidence>
<keyword evidence="6 8" id="KW-0326">Glycosidase</keyword>
<evidence type="ECO:0000256" key="6">
    <source>
        <dbReference type="ARBA" id="ARBA00023295"/>
    </source>
</evidence>
<protein>
    <recommendedName>
        <fullName evidence="8">Beta-xylanase</fullName>
        <ecNumber evidence="8">3.2.1.8</ecNumber>
    </recommendedName>
</protein>
<feature type="domain" description="GH10" evidence="10">
    <location>
        <begin position="177"/>
        <end position="527"/>
    </location>
</feature>
<dbReference type="PROSITE" id="PS51760">
    <property type="entry name" value="GH10_2"/>
    <property type="match status" value="1"/>
</dbReference>
<dbReference type="PRINTS" id="PR00134">
    <property type="entry name" value="GLHYDRLASE10"/>
</dbReference>
<dbReference type="PANTHER" id="PTHR31490:SF90">
    <property type="entry name" value="ENDO-1,4-BETA-XYLANASE A"/>
    <property type="match status" value="1"/>
</dbReference>
<dbReference type="InterPro" id="IPR001000">
    <property type="entry name" value="GH10_dom"/>
</dbReference>
<evidence type="ECO:0000256" key="5">
    <source>
        <dbReference type="ARBA" id="ARBA00023277"/>
    </source>
</evidence>
<dbReference type="EC" id="3.2.1.8" evidence="8"/>
<dbReference type="Gene3D" id="2.60.120.260">
    <property type="entry name" value="Galactose-binding domain-like"/>
    <property type="match status" value="1"/>
</dbReference>
<organism evidence="11 12">
    <name type="scientific">Candidatus Pristimantibacillus lignocellulolyticus</name>
    <dbReference type="NCBI Taxonomy" id="2994561"/>
    <lineage>
        <taxon>Bacteria</taxon>
        <taxon>Bacillati</taxon>
        <taxon>Bacillota</taxon>
        <taxon>Bacilli</taxon>
        <taxon>Bacillales</taxon>
        <taxon>Paenibacillaceae</taxon>
        <taxon>Candidatus Pristimantibacillus</taxon>
    </lineage>
</organism>
<feature type="domain" description="SLH" evidence="9">
    <location>
        <begin position="1024"/>
        <end position="1083"/>
    </location>
</feature>
<dbReference type="KEGG" id="plig:NAG76_03845"/>
<dbReference type="EMBL" id="CP097899">
    <property type="protein sequence ID" value="URN96757.1"/>
    <property type="molecule type" value="Genomic_DNA"/>
</dbReference>
<evidence type="ECO:0000259" key="9">
    <source>
        <dbReference type="PROSITE" id="PS51272"/>
    </source>
</evidence>
<feature type="domain" description="SLH" evidence="9">
    <location>
        <begin position="1087"/>
        <end position="1141"/>
    </location>
</feature>
<dbReference type="Gene3D" id="3.20.20.80">
    <property type="entry name" value="Glycosidases"/>
    <property type="match status" value="1"/>
</dbReference>
<feature type="domain" description="SLH" evidence="9">
    <location>
        <begin position="959"/>
        <end position="1022"/>
    </location>
</feature>
<dbReference type="InterPro" id="IPR010502">
    <property type="entry name" value="Carb-bd_dom_fam9"/>
</dbReference>
<keyword evidence="7 8" id="KW-0624">Polysaccharide degradation</keyword>
<dbReference type="AlphaFoldDB" id="A0A9J6ZKI5"/>
<keyword evidence="5 8" id="KW-0119">Carbohydrate metabolism</keyword>
<evidence type="ECO:0000256" key="2">
    <source>
        <dbReference type="ARBA" id="ARBA00004851"/>
    </source>
</evidence>
<dbReference type="SMART" id="SM00633">
    <property type="entry name" value="Glyco_10"/>
    <property type="match status" value="1"/>
</dbReference>
<name>A0A9J6ZKI5_9BACL</name>
<accession>A0A9J6ZKI5</accession>
<sequence>MQADTGISGAAIGSTFNNTDNLQNSGGTPTIVTQGDGKSIYVSGRDGNWQGVDIRLKSLGLITGKEYTFTVSGHVDSTENVPSNTRIVFSNPNPWGQYNQYQDLVSTSLIEGNFNLEYKVAFTADNIAKLEAEPADPNAPPLFRTATNDVAKNISFYVDNIIITSSEQQTIEIPEWDLTLDSLHEAYTNNFLIGNAISPNQITDPEFAAMVKLHYNVITAENDMKPQYMSPSKGVYNYTNADTLVDWALDNDIAVHGHTLVWHSQSADWLTKAAGGAPLTRTDAKANLIEYIENVAGHYAGKVISWDVANEVFADGGSFNGDWKDNLRKNSPWYLAYANGQNTAAGESGADYIYDAFVQTRLIDSDATLYYNDYNEEQQTKREAIAAMVEDLNEKWKSDDRNTEPARLLIEGIGMQSHYNINSLNIETVENAIKRFIETGAKVTVSELDIPASDYDNRTTPLTAAEKVVQAQLYAQLFQIYNKYADSIERITIWGTADPISWRGAGHPLLFDRLYAAKPAYYAVIDPEGYLIENPLPVPQEIPVADAVPGTAVIDGEKDQSWANAPVINVNTIPNGQTEQGATAEVRTLWDDQFLYVYVDVADSELNNSSPNEWEQDSVEVFLSETMHKGAEYKIGDGQYRVSYEGNESFKSSSMSEGFESSAKIVDSGYVVEMKIPFRVITPETDKVVGFDVQINDASAINSRKLTVWSDLKANGYNSTENWGELTLAKTPTSTGPSTPIVNIPSEPIIKQENGIITIKPIVQVKDGVAVASISNNSLNKALEQASANVNSKKQVTVDISAQSGATTYEVQLPTSQLKDTGTTVISIKTEYGKIDLPGNMLANTNVGNSEFVTIRLGKASTTGLSNEVREQIGGRPVINLEILIGGKVVAWNNPNTPVTVSLPYTPSATELQNPDQIVVWYIDANGNLSTIKNGRYDTATKSVVFQTTHFSTYATAYVNNTFIDLQSVPWAKQAIEAMAARDIIKGTGNNSFSPTSSISRADFIALLIRGLELQGNGSDVAMFSDVPTNAYYYEELAIAKELGIATGFGDNSFMPSNSISRQDMMVLTTRALAAAGKGITSSSVSLSNYSDASTISNYAKNSAALLVEQGIINGKNGMIAPNDQLTRAEAAIILYRIWNL</sequence>
<dbReference type="Gene3D" id="2.60.40.1190">
    <property type="match status" value="1"/>
</dbReference>
<reference evidence="11" key="1">
    <citation type="submission" date="2022-05" db="EMBL/GenBank/DDBJ databases">
        <title>Novel bacterial taxa in a minimal lignocellulolytic consortium and its capacity to transform plastics disclosed by genome-resolved metagenomics.</title>
        <authorList>
            <person name="Rodriguez C.A.D."/>
            <person name="Diaz-Garcia L."/>
            <person name="Herrera K."/>
            <person name="Tarazona N.A."/>
            <person name="Sproer C."/>
            <person name="Overmann J."/>
            <person name="Jimenez D.J."/>
        </authorList>
    </citation>
    <scope>NUCLEOTIDE SEQUENCE</scope>
    <source>
        <strain evidence="11">MAG5</strain>
    </source>
</reference>
<dbReference type="PANTHER" id="PTHR31490">
    <property type="entry name" value="GLYCOSYL HYDROLASE"/>
    <property type="match status" value="1"/>
</dbReference>
<dbReference type="InterPro" id="IPR017853">
    <property type="entry name" value="GH"/>
</dbReference>
<evidence type="ECO:0000256" key="8">
    <source>
        <dbReference type="RuleBase" id="RU361174"/>
    </source>
</evidence>
<evidence type="ECO:0000256" key="3">
    <source>
        <dbReference type="ARBA" id="ARBA00022651"/>
    </source>
</evidence>
<comment type="similarity">
    <text evidence="8">Belongs to the glycosyl hydrolase 10 (cellulase F) family.</text>
</comment>
<gene>
    <name evidence="11" type="ORF">NAG76_03845</name>
</gene>
<comment type="pathway">
    <text evidence="2">Glycan degradation; xylan degradation.</text>
</comment>
<dbReference type="GO" id="GO:0031176">
    <property type="term" value="F:endo-1,4-beta-xylanase activity"/>
    <property type="evidence" value="ECO:0007669"/>
    <property type="project" value="UniProtKB-EC"/>
</dbReference>
<dbReference type="GO" id="GO:0045493">
    <property type="term" value="P:xylan catabolic process"/>
    <property type="evidence" value="ECO:0007669"/>
    <property type="project" value="UniProtKB-KW"/>
</dbReference>
<evidence type="ECO:0000313" key="11">
    <source>
        <dbReference type="EMBL" id="URN96757.1"/>
    </source>
</evidence>
<dbReference type="SUPFAM" id="SSF49785">
    <property type="entry name" value="Galactose-binding domain-like"/>
    <property type="match status" value="1"/>
</dbReference>
<dbReference type="SUPFAM" id="SSF49344">
    <property type="entry name" value="CBD9-like"/>
    <property type="match status" value="1"/>
</dbReference>
<evidence type="ECO:0000259" key="10">
    <source>
        <dbReference type="PROSITE" id="PS51760"/>
    </source>
</evidence>
<dbReference type="Pfam" id="PF00395">
    <property type="entry name" value="SLH"/>
    <property type="match status" value="3"/>
</dbReference>
<dbReference type="Proteomes" id="UP001056756">
    <property type="component" value="Chromosome"/>
</dbReference>
<dbReference type="SUPFAM" id="SSF51445">
    <property type="entry name" value="(Trans)glycosidases"/>
    <property type="match status" value="1"/>
</dbReference>
<keyword evidence="4 8" id="KW-0378">Hydrolase</keyword>
<evidence type="ECO:0000256" key="1">
    <source>
        <dbReference type="ARBA" id="ARBA00000681"/>
    </source>
</evidence>
<dbReference type="InterPro" id="IPR001119">
    <property type="entry name" value="SLH_dom"/>
</dbReference>
<dbReference type="Pfam" id="PF06452">
    <property type="entry name" value="CBM9_1"/>
    <property type="match status" value="1"/>
</dbReference>
<evidence type="ECO:0000256" key="7">
    <source>
        <dbReference type="ARBA" id="ARBA00023326"/>
    </source>
</evidence>
<dbReference type="InterPro" id="IPR044846">
    <property type="entry name" value="GH10"/>
</dbReference>